<feature type="non-terminal residue" evidence="2">
    <location>
        <position position="1"/>
    </location>
</feature>
<dbReference type="GO" id="GO:0000160">
    <property type="term" value="P:phosphorelay signal transduction system"/>
    <property type="evidence" value="ECO:0007669"/>
    <property type="project" value="InterPro"/>
</dbReference>
<dbReference type="InterPro" id="IPR009875">
    <property type="entry name" value="PilZ_domain"/>
</dbReference>
<dbReference type="AlphaFoldDB" id="X0XXP1"/>
<proteinExistence type="predicted"/>
<protein>
    <recommendedName>
        <fullName evidence="1">Response regulatory domain-containing protein</fullName>
    </recommendedName>
</protein>
<dbReference type="SUPFAM" id="SSF141371">
    <property type="entry name" value="PilZ domain-like"/>
    <property type="match status" value="1"/>
</dbReference>
<organism evidence="2">
    <name type="scientific">marine sediment metagenome</name>
    <dbReference type="NCBI Taxonomy" id="412755"/>
    <lineage>
        <taxon>unclassified sequences</taxon>
        <taxon>metagenomes</taxon>
        <taxon>ecological metagenomes</taxon>
    </lineage>
</organism>
<dbReference type="Gene3D" id="3.40.50.2300">
    <property type="match status" value="1"/>
</dbReference>
<comment type="caution">
    <text evidence="2">The sequence shown here is derived from an EMBL/GenBank/DDBJ whole genome shotgun (WGS) entry which is preliminary data.</text>
</comment>
<feature type="domain" description="Response regulatory" evidence="1">
    <location>
        <begin position="1"/>
        <end position="38"/>
    </location>
</feature>
<dbReference type="EMBL" id="BARS01051720">
    <property type="protein sequence ID" value="GAG48110.1"/>
    <property type="molecule type" value="Genomic_DNA"/>
</dbReference>
<gene>
    <name evidence="2" type="ORF">S01H1_76983</name>
</gene>
<name>X0XXP1_9ZZZZ</name>
<dbReference type="GO" id="GO:0035438">
    <property type="term" value="F:cyclic-di-GMP binding"/>
    <property type="evidence" value="ECO:0007669"/>
    <property type="project" value="InterPro"/>
</dbReference>
<dbReference type="Pfam" id="PF07238">
    <property type="entry name" value="PilZ"/>
    <property type="match status" value="1"/>
</dbReference>
<dbReference type="PROSITE" id="PS50110">
    <property type="entry name" value="RESPONSE_REGULATORY"/>
    <property type="match status" value="1"/>
</dbReference>
<accession>X0XXP1</accession>
<reference evidence="2" key="1">
    <citation type="journal article" date="2014" name="Front. Microbiol.">
        <title>High frequency of phylogenetically diverse reductive dehalogenase-homologous genes in deep subseafloor sedimentary metagenomes.</title>
        <authorList>
            <person name="Kawai M."/>
            <person name="Futagami T."/>
            <person name="Toyoda A."/>
            <person name="Takaki Y."/>
            <person name="Nishi S."/>
            <person name="Hori S."/>
            <person name="Arai W."/>
            <person name="Tsubouchi T."/>
            <person name="Morono Y."/>
            <person name="Uchiyama I."/>
            <person name="Ito T."/>
            <person name="Fujiyama A."/>
            <person name="Inagaki F."/>
            <person name="Takami H."/>
        </authorList>
    </citation>
    <scope>NUCLEOTIDE SEQUENCE</scope>
    <source>
        <strain evidence="2">Expedition CK06-06</strain>
    </source>
</reference>
<sequence>VGNGDAADHERAIRAGAADVLSKPLSRVTLVETVNRLVRFPEVRGMARIDHAATVRMVVDREERWGTMRNLSRGGMYIEANWSAPPEAEMQLEFRLPEVALPFSPTAKVVWNRERWDGVSAGMGIRFLALDAASAETLDSFVYERFVPDAGSFGVFSGAH</sequence>
<evidence type="ECO:0000313" key="2">
    <source>
        <dbReference type="EMBL" id="GAG48110.1"/>
    </source>
</evidence>
<evidence type="ECO:0000259" key="1">
    <source>
        <dbReference type="PROSITE" id="PS50110"/>
    </source>
</evidence>
<dbReference type="SUPFAM" id="SSF52172">
    <property type="entry name" value="CheY-like"/>
    <property type="match status" value="1"/>
</dbReference>
<dbReference type="Gene3D" id="2.40.10.220">
    <property type="entry name" value="predicted glycosyltransferase like domains"/>
    <property type="match status" value="1"/>
</dbReference>
<dbReference type="InterPro" id="IPR001789">
    <property type="entry name" value="Sig_transdc_resp-reg_receiver"/>
</dbReference>
<dbReference type="InterPro" id="IPR011006">
    <property type="entry name" value="CheY-like_superfamily"/>
</dbReference>